<sequence length="409" mass="47831">MNQITHNSLINKPSSKATLYPSVFYLVLFSSSQLSAEPQNGFAGNLSAGAHYDDNIFRLDNEEITDTYYRLSPNLKLTGLAGKHRFRLNYFADYNQYNQYENLNYNEHQIIAIADLDHSYRSQSEFKLRYYNERETPGSNDAPNDIRDEFNLRKGFAANAKFSYGRYASTGQLVISGEHLNLNYTNNQQFFRDYNRNSVNATFYYRVAPKSRVLLEARWLDYQYDPTEDYIDKSSQKYIFLAGYEWRLTEQTKSTIKIGYQNQTYQADNLSDLDNLSFEVATLWRANEYSQYGLSAKRETRESSLINRPSYIRNSLKLNLNYNLSQRSQLNIDLSMLKDELNPNDNIEPNTEAAEPNENHRYQANLIFNYELSYNLETQINYTFNNRKADNELNQYTANQIGLTLNAKF</sequence>
<gene>
    <name evidence="1" type="ORF">OLW01_04060</name>
</gene>
<dbReference type="SUPFAM" id="SSF56935">
    <property type="entry name" value="Porins"/>
    <property type="match status" value="1"/>
</dbReference>
<dbReference type="Pfam" id="PF10082">
    <property type="entry name" value="BBP2_2"/>
    <property type="match status" value="1"/>
</dbReference>
<reference evidence="1" key="1">
    <citation type="submission" date="2022-10" db="EMBL/GenBank/DDBJ databases">
        <title>Catenovulum adriacola sp. nov. isolated in the Harbour of Susak.</title>
        <authorList>
            <person name="Schoch T."/>
            <person name="Reich S.J."/>
            <person name="Stoeferle S."/>
            <person name="Flaiz M."/>
            <person name="Kazda M."/>
            <person name="Riedel C.U."/>
            <person name="Duerre P."/>
        </authorList>
    </citation>
    <scope>NUCLEOTIDE SEQUENCE</scope>
    <source>
        <strain evidence="1">TS8</strain>
    </source>
</reference>
<dbReference type="RefSeq" id="WP_268075426.1">
    <property type="nucleotide sequence ID" value="NZ_CP109965.1"/>
</dbReference>
<dbReference type="InterPro" id="IPR018759">
    <property type="entry name" value="BBP2_2"/>
</dbReference>
<evidence type="ECO:0000313" key="2">
    <source>
        <dbReference type="Proteomes" id="UP001163726"/>
    </source>
</evidence>
<dbReference type="Proteomes" id="UP001163726">
    <property type="component" value="Chromosome"/>
</dbReference>
<accession>A0ABY7AN51</accession>
<evidence type="ECO:0000313" key="1">
    <source>
        <dbReference type="EMBL" id="WAJ70985.1"/>
    </source>
</evidence>
<organism evidence="1 2">
    <name type="scientific">Catenovulum adriaticum</name>
    <dbReference type="NCBI Taxonomy" id="2984846"/>
    <lineage>
        <taxon>Bacteria</taxon>
        <taxon>Pseudomonadati</taxon>
        <taxon>Pseudomonadota</taxon>
        <taxon>Gammaproteobacteria</taxon>
        <taxon>Alteromonadales</taxon>
        <taxon>Alteromonadaceae</taxon>
        <taxon>Catenovulum</taxon>
    </lineage>
</organism>
<keyword evidence="2" id="KW-1185">Reference proteome</keyword>
<protein>
    <submittedName>
        <fullName evidence="1">Outer membrane beta-barrel protein</fullName>
    </submittedName>
</protein>
<dbReference type="EMBL" id="CP109965">
    <property type="protein sequence ID" value="WAJ70985.1"/>
    <property type="molecule type" value="Genomic_DNA"/>
</dbReference>
<proteinExistence type="predicted"/>
<name>A0ABY7AN51_9ALTE</name>